<protein>
    <submittedName>
        <fullName evidence="2">Uncharacterized protein</fullName>
    </submittedName>
</protein>
<comment type="caution">
    <text evidence="2">The sequence shown here is derived from an EMBL/GenBank/DDBJ whole genome shotgun (WGS) entry which is preliminary data.</text>
</comment>
<dbReference type="Proteomes" id="UP000027778">
    <property type="component" value="Unassembled WGS sequence"/>
</dbReference>
<proteinExistence type="predicted"/>
<accession>A0A073KBI0</accession>
<reference evidence="2 3" key="1">
    <citation type="submission" date="2014-06" db="EMBL/GenBank/DDBJ databases">
        <title>Draft genome sequence of Bacillus gaemokensis JCM 15801 (MCCC 1A00707).</title>
        <authorList>
            <person name="Lai Q."/>
            <person name="Liu Y."/>
            <person name="Shao Z."/>
        </authorList>
    </citation>
    <scope>NUCLEOTIDE SEQUENCE [LARGE SCALE GENOMIC DNA]</scope>
    <source>
        <strain evidence="2 3">JCM 15801</strain>
    </source>
</reference>
<keyword evidence="1" id="KW-0175">Coiled coil</keyword>
<keyword evidence="3" id="KW-1185">Reference proteome</keyword>
<dbReference type="RefSeq" id="WP_033674959.1">
    <property type="nucleotide sequence ID" value="NZ_JOTM01000011.1"/>
</dbReference>
<dbReference type="EMBL" id="JOTM01000011">
    <property type="protein sequence ID" value="KEK23866.1"/>
    <property type="molecule type" value="Genomic_DNA"/>
</dbReference>
<dbReference type="OrthoDB" id="1650483at2"/>
<gene>
    <name evidence="2" type="ORF">BAGA_05325</name>
</gene>
<evidence type="ECO:0000313" key="2">
    <source>
        <dbReference type="EMBL" id="KEK23866.1"/>
    </source>
</evidence>
<dbReference type="eggNOG" id="ENOG50332QQ">
    <property type="taxonomic scope" value="Bacteria"/>
</dbReference>
<evidence type="ECO:0000313" key="3">
    <source>
        <dbReference type="Proteomes" id="UP000027778"/>
    </source>
</evidence>
<dbReference type="AlphaFoldDB" id="A0A073KBI0"/>
<evidence type="ECO:0000256" key="1">
    <source>
        <dbReference type="SAM" id="Coils"/>
    </source>
</evidence>
<dbReference type="STRING" id="574375.AZF08_20360"/>
<sequence>MSILKAKKLWVSVGIVVGLVASFTLGSSGAKVTIGEEKVNYNQLVSKIDKKEKELDYTKDKVKKGIADEQKKLDEKKSDVTETLAMVQKKNELSAEIEKLGKDTESKKGEVSKLDGDINGKKAELEKLTEGVKTKQEEPKTLIAGEYIVGKDIPAGRYKATATGRGSNFFVYDKSGRAVVNTILGNSSVGRGDYVFFCEAGNIIKTGEQVKLIPVE</sequence>
<name>A0A073KBI0_9BACI</name>
<feature type="coiled-coil region" evidence="1">
    <location>
        <begin position="34"/>
        <end position="61"/>
    </location>
</feature>
<organism evidence="2 3">
    <name type="scientific">Bacillus gaemokensis</name>
    <dbReference type="NCBI Taxonomy" id="574375"/>
    <lineage>
        <taxon>Bacteria</taxon>
        <taxon>Bacillati</taxon>
        <taxon>Bacillota</taxon>
        <taxon>Bacilli</taxon>
        <taxon>Bacillales</taxon>
        <taxon>Bacillaceae</taxon>
        <taxon>Bacillus</taxon>
        <taxon>Bacillus cereus group</taxon>
    </lineage>
</organism>